<evidence type="ECO:0000313" key="5">
    <source>
        <dbReference type="EMBL" id="CAB3373140.1"/>
    </source>
</evidence>
<gene>
    <name evidence="5" type="ORF">CLODIP_2_CD11014</name>
</gene>
<dbReference type="Proteomes" id="UP000494165">
    <property type="component" value="Unassembled WGS sequence"/>
</dbReference>
<dbReference type="EMBL" id="CADEPI010000082">
    <property type="protein sequence ID" value="CAB3373140.1"/>
    <property type="molecule type" value="Genomic_DNA"/>
</dbReference>
<comment type="caution">
    <text evidence="5">The sequence shown here is derived from an EMBL/GenBank/DDBJ whole genome shotgun (WGS) entry which is preliminary data.</text>
</comment>
<proteinExistence type="inferred from homology"/>
<name>A0A8S1CT54_9INSE</name>
<dbReference type="InterPro" id="IPR019002">
    <property type="entry name" value="Ribosome_biogenesis_Nop16"/>
</dbReference>
<comment type="similarity">
    <text evidence="2">Belongs to the NOP16 family.</text>
</comment>
<evidence type="ECO:0000256" key="1">
    <source>
        <dbReference type="ARBA" id="ARBA00004604"/>
    </source>
</evidence>
<accession>A0A8S1CT54</accession>
<dbReference type="OrthoDB" id="285729at2759"/>
<dbReference type="GO" id="GO:0042273">
    <property type="term" value="P:ribosomal large subunit biogenesis"/>
    <property type="evidence" value="ECO:0007669"/>
    <property type="project" value="TreeGrafter"/>
</dbReference>
<evidence type="ECO:0000313" key="6">
    <source>
        <dbReference type="Proteomes" id="UP000494165"/>
    </source>
</evidence>
<dbReference type="Pfam" id="PF09420">
    <property type="entry name" value="Nop16"/>
    <property type="match status" value="1"/>
</dbReference>
<dbReference type="PANTHER" id="PTHR13243">
    <property type="entry name" value="HSPC111 PROTEIN-RELATED"/>
    <property type="match status" value="1"/>
</dbReference>
<evidence type="ECO:0000256" key="4">
    <source>
        <dbReference type="ARBA" id="ARBA00023242"/>
    </source>
</evidence>
<keyword evidence="4" id="KW-0539">Nucleus</keyword>
<organism evidence="5 6">
    <name type="scientific">Cloeon dipterum</name>
    <dbReference type="NCBI Taxonomy" id="197152"/>
    <lineage>
        <taxon>Eukaryota</taxon>
        <taxon>Metazoa</taxon>
        <taxon>Ecdysozoa</taxon>
        <taxon>Arthropoda</taxon>
        <taxon>Hexapoda</taxon>
        <taxon>Insecta</taxon>
        <taxon>Pterygota</taxon>
        <taxon>Palaeoptera</taxon>
        <taxon>Ephemeroptera</taxon>
        <taxon>Pisciforma</taxon>
        <taxon>Baetidae</taxon>
        <taxon>Cloeon</taxon>
    </lineage>
</organism>
<dbReference type="GO" id="GO:0005730">
    <property type="term" value="C:nucleolus"/>
    <property type="evidence" value="ECO:0007669"/>
    <property type="project" value="UniProtKB-SubCell"/>
</dbReference>
<evidence type="ECO:0000256" key="3">
    <source>
        <dbReference type="ARBA" id="ARBA00015522"/>
    </source>
</evidence>
<dbReference type="AlphaFoldDB" id="A0A8S1CT54"/>
<reference evidence="5 6" key="1">
    <citation type="submission" date="2020-04" db="EMBL/GenBank/DDBJ databases">
        <authorList>
            <person name="Alioto T."/>
            <person name="Alioto T."/>
            <person name="Gomez Garrido J."/>
        </authorList>
    </citation>
    <scope>NUCLEOTIDE SEQUENCE [LARGE SCALE GENOMIC DNA]</scope>
</reference>
<comment type="subcellular location">
    <subcellularLocation>
        <location evidence="1">Nucleus</location>
        <location evidence="1">Nucleolus</location>
    </subcellularLocation>
</comment>
<sequence length="197" mass="23481">MPKVRKVARRKKFRHTVNRKKLNRKKKRLPNIPCEAIKEAWDSTRSVNVNLRQMGLSSDPNVALGLPNSKKKLAEARQFNLEEKVPKKKKSAPVEDPFPKLAIAERLERESKERKRKTLRLSTMQVDKCAYYIEKYGNDYKAMTRDKMNYDQNTWKQLRAQIKKFMECKEQWDEYWKSRDMEAPERTVVKEAMEDSD</sequence>
<evidence type="ECO:0000256" key="2">
    <source>
        <dbReference type="ARBA" id="ARBA00008479"/>
    </source>
</evidence>
<dbReference type="PANTHER" id="PTHR13243:SF1">
    <property type="entry name" value="NUCLEOLAR PROTEIN 16"/>
    <property type="match status" value="1"/>
</dbReference>
<keyword evidence="6" id="KW-1185">Reference proteome</keyword>
<protein>
    <recommendedName>
        <fullName evidence="3">Nucleolar protein 16</fullName>
    </recommendedName>
</protein>